<dbReference type="RefSeq" id="XP_025461958.1">
    <property type="nucleotide sequence ID" value="XM_025606794.1"/>
</dbReference>
<sequence length="172" mass="19551">MSLITDDLLLKLWEKAQEQSSDARASAKLWNHLWGKHFFSETNWVLSQKTVENGDRQRVDITIERMGEDGNLTVVVFHEANALEAVPKEVQKAEGRVYDACMRYLGENPGLQFAYAFTSSGSKGKAWRCVRGGDRLLLLFEDHSQYVEVHSQEGEIIKRAAQEMRLPIATLP</sequence>
<accession>A0A317V1T8</accession>
<comment type="caution">
    <text evidence="1">The sequence shown here is derived from an EMBL/GenBank/DDBJ whole genome shotgun (WGS) entry which is preliminary data.</text>
</comment>
<dbReference type="Proteomes" id="UP000246702">
    <property type="component" value="Unassembled WGS sequence"/>
</dbReference>
<keyword evidence="2" id="KW-1185">Reference proteome</keyword>
<evidence type="ECO:0000313" key="2">
    <source>
        <dbReference type="Proteomes" id="UP000246702"/>
    </source>
</evidence>
<dbReference type="GeneID" id="37108937"/>
<evidence type="ECO:0000313" key="1">
    <source>
        <dbReference type="EMBL" id="PWY67609.1"/>
    </source>
</evidence>
<organism evidence="1 2">
    <name type="scientific">Aspergillus sclerotioniger CBS 115572</name>
    <dbReference type="NCBI Taxonomy" id="1450535"/>
    <lineage>
        <taxon>Eukaryota</taxon>
        <taxon>Fungi</taxon>
        <taxon>Dikarya</taxon>
        <taxon>Ascomycota</taxon>
        <taxon>Pezizomycotina</taxon>
        <taxon>Eurotiomycetes</taxon>
        <taxon>Eurotiomycetidae</taxon>
        <taxon>Eurotiales</taxon>
        <taxon>Aspergillaceae</taxon>
        <taxon>Aspergillus</taxon>
        <taxon>Aspergillus subgen. Circumdati</taxon>
    </lineage>
</organism>
<dbReference type="OrthoDB" id="5418574at2759"/>
<proteinExistence type="predicted"/>
<gene>
    <name evidence="1" type="ORF">BO94DRAFT_306916</name>
</gene>
<name>A0A317V1T8_9EURO</name>
<protein>
    <submittedName>
        <fullName evidence="1">Uncharacterized protein</fullName>
    </submittedName>
</protein>
<dbReference type="EMBL" id="MSFK01000047">
    <property type="protein sequence ID" value="PWY67609.1"/>
    <property type="molecule type" value="Genomic_DNA"/>
</dbReference>
<reference evidence="1 2" key="1">
    <citation type="submission" date="2016-12" db="EMBL/GenBank/DDBJ databases">
        <title>The genomes of Aspergillus section Nigri reveals drivers in fungal speciation.</title>
        <authorList>
            <consortium name="DOE Joint Genome Institute"/>
            <person name="Vesth T.C."/>
            <person name="Nybo J."/>
            <person name="Theobald S."/>
            <person name="Brandl J."/>
            <person name="Frisvad J.C."/>
            <person name="Nielsen K.F."/>
            <person name="Lyhne E.K."/>
            <person name="Kogle M.E."/>
            <person name="Kuo A."/>
            <person name="Riley R."/>
            <person name="Clum A."/>
            <person name="Nolan M."/>
            <person name="Lipzen A."/>
            <person name="Salamov A."/>
            <person name="Henrissat B."/>
            <person name="Wiebenga A."/>
            <person name="De Vries R.P."/>
            <person name="Grigoriev I.V."/>
            <person name="Mortensen U.H."/>
            <person name="Andersen M.R."/>
            <person name="Baker S.E."/>
        </authorList>
    </citation>
    <scope>NUCLEOTIDE SEQUENCE [LARGE SCALE GENOMIC DNA]</scope>
    <source>
        <strain evidence="1 2">CBS 115572</strain>
    </source>
</reference>
<dbReference type="AlphaFoldDB" id="A0A317V1T8"/>